<dbReference type="Gene3D" id="3.40.390.10">
    <property type="entry name" value="Collagenase (Catalytic Domain)"/>
    <property type="match status" value="1"/>
</dbReference>
<dbReference type="PATRIC" id="fig|1440763.5.peg.981"/>
<keyword evidence="2" id="KW-1185">Reference proteome</keyword>
<evidence type="ECO:0000313" key="2">
    <source>
        <dbReference type="Proteomes" id="UP000182987"/>
    </source>
</evidence>
<dbReference type="KEGG" id="lrz:BJI69_05040"/>
<dbReference type="Proteomes" id="UP000182987">
    <property type="component" value="Chromosome"/>
</dbReference>
<evidence type="ECO:0000313" key="1">
    <source>
        <dbReference type="EMBL" id="APG03339.1"/>
    </source>
</evidence>
<dbReference type="EMBL" id="CP017480">
    <property type="protein sequence ID" value="APG03339.1"/>
    <property type="molecule type" value="Genomic_DNA"/>
</dbReference>
<dbReference type="InterPro" id="IPR024079">
    <property type="entry name" value="MetalloPept_cat_dom_sf"/>
</dbReference>
<dbReference type="OrthoDB" id="5242130at2"/>
<proteinExistence type="predicted"/>
<dbReference type="GO" id="GO:0008237">
    <property type="term" value="F:metallopeptidase activity"/>
    <property type="evidence" value="ECO:0007669"/>
    <property type="project" value="InterPro"/>
</dbReference>
<reference evidence="2" key="1">
    <citation type="submission" date="2016-09" db="EMBL/GenBank/DDBJ databases">
        <authorList>
            <person name="Lysoe E."/>
        </authorList>
    </citation>
    <scope>NUCLEOTIDE SEQUENCE [LARGE SCALE GENOMIC DNA]</scope>
    <source>
        <strain evidence="2">LJ96T</strain>
    </source>
</reference>
<organism evidence="1 2">
    <name type="scientific">Luteibacter rhizovicinus DSM 16549</name>
    <dbReference type="NCBI Taxonomy" id="1440763"/>
    <lineage>
        <taxon>Bacteria</taxon>
        <taxon>Pseudomonadati</taxon>
        <taxon>Pseudomonadota</taxon>
        <taxon>Gammaproteobacteria</taxon>
        <taxon>Lysobacterales</taxon>
        <taxon>Rhodanobacteraceae</taxon>
        <taxon>Luteibacter</taxon>
    </lineage>
</organism>
<accession>A0A0G9HE45</accession>
<name>A0A0G9HE45_9GAMM</name>
<dbReference type="AlphaFoldDB" id="A0A0G9HE45"/>
<dbReference type="Pfam" id="PF13583">
    <property type="entry name" value="Reprolysin_4"/>
    <property type="match status" value="1"/>
</dbReference>
<gene>
    <name evidence="1" type="ORF">BJI69_05040</name>
</gene>
<sequence>MCRADAPTVDGPSWSSSVVMSRFVIVTALVGGLFPLASQAIEVIDEPALRRSLLRLPQDASRSTEVDLPTGIATSSRFRVRDSGTLPPSLAARFPGLRSFRGSDAEGRTVRLDLSIAGVRASVRHGATEWLVRPGVPAAATSADTPTRAAVATTTAPDMAAQDAARMATMTRARTGGGVRYDFRLAVAADSRYAARFGGTVEGALGEIVHAVNRVNEVFETDVGVHFTLVEDNDRIIRANPRRDPYRRMDPGPATVQLIDREIGKGNYDIGHAVTTLFGGESHVGTSCSDDRRADFFATHKAAAWSGHVHPESEPYAIGFMIHVLGRQLGAWPTANGCGRPTLGDRAVEPGGGSTAMGYAPSGCGGVAQQLQEHSDLYFHAVNIAQMQAWLGSRGGRCAAKRINPVAAPWIDPEPFADEKVIPARTPFMLDASVEPGAHGTHLTYAWEQMDAGEAQKGELADRGNGPLFRSFAPTPFATRSFPAMVAVLGHDLAAPGETLPTTSRLLDFRLTVRDNGGDDATVASADTRVRVIDTGRPFAVLSPTAGTRSVGGQALRLEWDVAGTAEAPIDCHFLEIDLSVDGGHTWLPDPVAMDERNDGEADIVLPAIATKTDHARLRVRCDWRPFFAVSPGDFTITPGP</sequence>
<dbReference type="SUPFAM" id="SSF55486">
    <property type="entry name" value="Metalloproteases ('zincins'), catalytic domain"/>
    <property type="match status" value="1"/>
</dbReference>
<protein>
    <submittedName>
        <fullName evidence="1">Uncharacterized protein</fullName>
    </submittedName>
</protein>